<comment type="caution">
    <text evidence="7">The sequence shown here is derived from an EMBL/GenBank/DDBJ whole genome shotgun (WGS) entry which is preliminary data.</text>
</comment>
<dbReference type="InterPro" id="IPR041203">
    <property type="entry name" value="Bact_A2M_MG5"/>
</dbReference>
<dbReference type="PROSITE" id="PS51257">
    <property type="entry name" value="PROKAR_LIPOPROTEIN"/>
    <property type="match status" value="1"/>
</dbReference>
<dbReference type="CDD" id="cd02891">
    <property type="entry name" value="A2M_like"/>
    <property type="match status" value="1"/>
</dbReference>
<protein>
    <submittedName>
        <fullName evidence="7">Alpha-2-macroglobulin family protein</fullName>
    </submittedName>
</protein>
<dbReference type="SUPFAM" id="SSF48239">
    <property type="entry name" value="Terpenoid cyclases/Protein prenyltransferases"/>
    <property type="match status" value="1"/>
</dbReference>
<comment type="similarity">
    <text evidence="1">Belongs to the protease inhibitor I39 (alpha-2-macroglobulin) family. Bacterial alpha-2-macroglobulin subfamily.</text>
</comment>
<feature type="chain" id="PRO_5046180391" evidence="4">
    <location>
        <begin position="19"/>
        <end position="1806"/>
    </location>
</feature>
<evidence type="ECO:0000313" key="8">
    <source>
        <dbReference type="Proteomes" id="UP001501725"/>
    </source>
</evidence>
<feature type="region of interest" description="Disordered" evidence="3">
    <location>
        <begin position="387"/>
        <end position="408"/>
    </location>
</feature>
<dbReference type="PANTHER" id="PTHR40094">
    <property type="entry name" value="ALPHA-2-MACROGLOBULIN HOMOLOG"/>
    <property type="match status" value="1"/>
</dbReference>
<evidence type="ECO:0000256" key="4">
    <source>
        <dbReference type="SAM" id="SignalP"/>
    </source>
</evidence>
<dbReference type="InterPro" id="IPR008930">
    <property type="entry name" value="Terpenoid_cyclase/PrenylTrfase"/>
</dbReference>
<dbReference type="SMART" id="SM01360">
    <property type="entry name" value="A2M"/>
    <property type="match status" value="1"/>
</dbReference>
<gene>
    <name evidence="7" type="ORF">GCM10023184_12790</name>
</gene>
<name>A0ABP8GIS8_9BACT</name>
<keyword evidence="2 4" id="KW-0732">Signal</keyword>
<feature type="signal peptide" evidence="4">
    <location>
        <begin position="1"/>
        <end position="18"/>
    </location>
</feature>
<keyword evidence="8" id="KW-1185">Reference proteome</keyword>
<dbReference type="InterPro" id="IPR041462">
    <property type="entry name" value="Bact_A2M_MG6"/>
</dbReference>
<dbReference type="Pfam" id="PF07703">
    <property type="entry name" value="A2M_BRD"/>
    <property type="match status" value="1"/>
</dbReference>
<dbReference type="Proteomes" id="UP001501725">
    <property type="component" value="Unassembled WGS sequence"/>
</dbReference>
<dbReference type="Pfam" id="PF01835">
    <property type="entry name" value="MG2"/>
    <property type="match status" value="1"/>
</dbReference>
<feature type="domain" description="Alpha-2-macroglobulin" evidence="6">
    <location>
        <begin position="1139"/>
        <end position="1227"/>
    </location>
</feature>
<evidence type="ECO:0000256" key="2">
    <source>
        <dbReference type="ARBA" id="ARBA00022729"/>
    </source>
</evidence>
<dbReference type="InterPro" id="IPR041246">
    <property type="entry name" value="Bact_MG10"/>
</dbReference>
<dbReference type="Gene3D" id="1.50.10.20">
    <property type="match status" value="1"/>
</dbReference>
<evidence type="ECO:0000256" key="3">
    <source>
        <dbReference type="SAM" id="MobiDB-lite"/>
    </source>
</evidence>
<dbReference type="InterPro" id="IPR001599">
    <property type="entry name" value="Macroglobln_a2"/>
</dbReference>
<dbReference type="Pfam" id="PF17972">
    <property type="entry name" value="bMG5"/>
    <property type="match status" value="1"/>
</dbReference>
<accession>A0ABP8GIS8</accession>
<dbReference type="SMART" id="SM01359">
    <property type="entry name" value="A2M_N_2"/>
    <property type="match status" value="1"/>
</dbReference>
<feature type="domain" description="Alpha-2-macroglobulin bait region" evidence="5">
    <location>
        <begin position="937"/>
        <end position="1075"/>
    </location>
</feature>
<dbReference type="Pfam" id="PF17962">
    <property type="entry name" value="bMG6"/>
    <property type="match status" value="1"/>
</dbReference>
<dbReference type="EMBL" id="BAABGY010000006">
    <property type="protein sequence ID" value="GAA4325072.1"/>
    <property type="molecule type" value="Genomic_DNA"/>
</dbReference>
<feature type="compositionally biased region" description="Acidic residues" evidence="3">
    <location>
        <begin position="398"/>
        <end position="408"/>
    </location>
</feature>
<organism evidence="7 8">
    <name type="scientific">Flaviaesturariibacter amylovorans</name>
    <dbReference type="NCBI Taxonomy" id="1084520"/>
    <lineage>
        <taxon>Bacteria</taxon>
        <taxon>Pseudomonadati</taxon>
        <taxon>Bacteroidota</taxon>
        <taxon>Chitinophagia</taxon>
        <taxon>Chitinophagales</taxon>
        <taxon>Chitinophagaceae</taxon>
        <taxon>Flaviaestuariibacter</taxon>
    </lineage>
</organism>
<dbReference type="InterPro" id="IPR047565">
    <property type="entry name" value="Alpha-macroglob_thiol-ester_cl"/>
</dbReference>
<evidence type="ECO:0000259" key="5">
    <source>
        <dbReference type="SMART" id="SM01359"/>
    </source>
</evidence>
<dbReference type="PANTHER" id="PTHR40094:SF1">
    <property type="entry name" value="UBIQUITIN DOMAIN-CONTAINING PROTEIN"/>
    <property type="match status" value="1"/>
</dbReference>
<dbReference type="Pfam" id="PF11974">
    <property type="entry name" value="bMG3"/>
    <property type="match status" value="1"/>
</dbReference>
<dbReference type="InterPro" id="IPR021868">
    <property type="entry name" value="Alpha_2_Macroglob_MG3"/>
</dbReference>
<proteinExistence type="inferred from homology"/>
<dbReference type="Gene3D" id="2.60.40.1930">
    <property type="match status" value="1"/>
</dbReference>
<dbReference type="SMART" id="SM01419">
    <property type="entry name" value="Thiol-ester_cl"/>
    <property type="match status" value="1"/>
</dbReference>
<evidence type="ECO:0000256" key="1">
    <source>
        <dbReference type="ARBA" id="ARBA00010556"/>
    </source>
</evidence>
<dbReference type="InterPro" id="IPR002890">
    <property type="entry name" value="MG2"/>
</dbReference>
<evidence type="ECO:0000259" key="6">
    <source>
        <dbReference type="SMART" id="SM01360"/>
    </source>
</evidence>
<reference evidence="8" key="1">
    <citation type="journal article" date="2019" name="Int. J. Syst. Evol. Microbiol.">
        <title>The Global Catalogue of Microorganisms (GCM) 10K type strain sequencing project: providing services to taxonomists for standard genome sequencing and annotation.</title>
        <authorList>
            <consortium name="The Broad Institute Genomics Platform"/>
            <consortium name="The Broad Institute Genome Sequencing Center for Infectious Disease"/>
            <person name="Wu L."/>
            <person name="Ma J."/>
        </authorList>
    </citation>
    <scope>NUCLEOTIDE SEQUENCE [LARGE SCALE GENOMIC DNA]</scope>
    <source>
        <strain evidence="8">JCM 17919</strain>
    </source>
</reference>
<dbReference type="RefSeq" id="WP_345254379.1">
    <property type="nucleotide sequence ID" value="NZ_BAABGY010000006.1"/>
</dbReference>
<evidence type="ECO:0000313" key="7">
    <source>
        <dbReference type="EMBL" id="GAA4325072.1"/>
    </source>
</evidence>
<dbReference type="Pfam" id="PF00207">
    <property type="entry name" value="A2M"/>
    <property type="match status" value="1"/>
</dbReference>
<sequence>MRNRLLVSALFVATLLLAACQRRTVTLSSTNASGEVPRLGNLTFRFSKSLVSDSLLQQWDSTEYIRFEPRIPGRFRWEAPDELVFSPRDPLAPATTYTATLRPDLLAHSRFNDIKGGEPIHFHTAGLSLSDAQMTWVLQEDGGRQAVPQLALEFNYPVAPAALKEHLQVSVDGKPTPYELLTVSPANSMLLRLAGFKGEDRAYPLKVQVGAGLLPEGGRNMTTEPLAAELTMSSPYLLSVTGVSSEHDGTEGIVRVNTSQQLQGENVTQYMRFDPAVRYTVEYTDYGVALRSEQFSPEMTYELQIDKGLRGRIGGVLKEPTSSPVAFGELESEIRFTSSKALFLSKKGSGNIEVLITNTPRVKLVISKIYESNLLLVQRNGYSPRVPEEGAARHASYSDEEDEDDEYRYEDNEVLGGDVIFTKDIDTRSLPKSGHGRLLNLKQFQDRLPDLRGVYHVELRSTEDYWIRDSRLISSSDIGLIARQGGGKLFVFANSIKNATAMGGVAVQVYGSNNQLIGSGATNESGVAEVKLQQRAYAGFRPAMIIAKTNDDLTYLPFSGTKVKTSRFDVGGKHLNPAGVDAFVYAERDIYRPGETVHFAVLLRDQNWKSPGELPLKLKLLLPNGKEFRSLLKSLNEGGATEAAIDLPVSAITGSYVLEVYSSNDVLLATKNFMIEEFVPDRIKVTAKLDKLAYKPGEEARLSVSAVNFFGPPAAGRNWELEVQVKQKAFTAKGFGEYDFSLSRQASVTDKEVKEGTTDATGGAQESYAVPELYQNNGLLQASFFATVFDETGRPVSRRATADIHTQDVFHGIRRDGYSYYPLNQGVTFQLVSLNPQGAPVTARARVQVIRHEYRTVLARNGGYFRYESQEVTRTIVDEERTVGNGSSVLFVPRAPGYYELRVYRPGASAYVQKDFYSYGAWGSGGNAFDVDKEGNVSIEPDKERYKAGEKARILFKTPFSGRLLVTTEREGVLSWQYVDVPQRSASIELPLGGAHVPNVYVTATLIKPHSMTDIPLTVAHGFKSISVEEPARNIAVAIEAQKASRSNRRQSVRVKAAPNSWVTLAAVDNGVLQITDFQTPDPYKYYYQKRALDVFSYDMYPLLFPELSVRGSSTGGDGNSDMNKRVNPMPAKRVKILSYWSGLRKTDGSGYADFSFEVPPFSGQVRLMAVASRDERFGSAEATMQVADPVVISSALPRFLSPGDTTIVPVTLSNTTARAATGQVTLQVSGPLRIEGTAAQSVTLPANNESRAPFRIVATSALGVGTVTVTVQSMGETFTQSTELSVRPPSTLQQRSGSGAITGGNSQRIALPTADFLPGSTYRLFVSRSPVVELSEHLRYLVQYPYGCTEQTISAAFPQLYYGDIAALVNDKGTGKANAHANVQEAVRKIRMRQLYNGALTLWDGEGTEDWWATTYAAHFLIEARKAGFEIDNSLLETILSYLGTKLRNRETIPYYYNRDQSRRIAPKEVPYSLFVLALANRPQVPTMNYYKANPQFLALDGRYLLSAAYALAGDRRSFGGFLPGAFAGEVSVPQSGGSFYSEARDEAIALNALIDVDPGHAQVPVMARHVAARLKTQHYLNTQERVFSFLALGKLARRNAGSTASAEIRSGGKLLAQVREGAWKGTGTQLGSGPIDITVSGSGTMYYTWVAEGISRSGAYKEEDSYVRVRRSYYNRFGQPLSGTTFRQNELVIVGITLERAYSNTIDNLVLTDILPAGFEIENPRTKELPGMDWIKDAGTPTAIDVRDDRIHLFVDAREDRKTYYYAVRAVSPGQYKRGPVSADALYRGEIHSYHGAGVVRVVQ</sequence>
<dbReference type="Pfam" id="PF17973">
    <property type="entry name" value="bMG10"/>
    <property type="match status" value="1"/>
</dbReference>
<dbReference type="InterPro" id="IPR011625">
    <property type="entry name" value="A2M_N_BRD"/>
</dbReference>
<dbReference type="InterPro" id="IPR051802">
    <property type="entry name" value="YfhM-like"/>
</dbReference>